<keyword evidence="3" id="KW-1185">Reference proteome</keyword>
<evidence type="ECO:0000313" key="3">
    <source>
        <dbReference type="Proteomes" id="UP001253595"/>
    </source>
</evidence>
<feature type="domain" description="Pyridoxamine 5'-phosphate oxidase N-terminal" evidence="1">
    <location>
        <begin position="46"/>
        <end position="139"/>
    </location>
</feature>
<dbReference type="Pfam" id="PF01243">
    <property type="entry name" value="PNPOx_N"/>
    <property type="match status" value="1"/>
</dbReference>
<dbReference type="InterPro" id="IPR011576">
    <property type="entry name" value="Pyridox_Oxase_N"/>
</dbReference>
<dbReference type="PANTHER" id="PTHR42815">
    <property type="entry name" value="FAD-BINDING, PUTATIVE (AFU_ORTHOLOGUE AFUA_6G07600)-RELATED"/>
    <property type="match status" value="1"/>
</dbReference>
<dbReference type="EMBL" id="JAVDVX010000004">
    <property type="protein sequence ID" value="MDR7090553.1"/>
    <property type="molecule type" value="Genomic_DNA"/>
</dbReference>
<dbReference type="Proteomes" id="UP001253595">
    <property type="component" value="Unassembled WGS sequence"/>
</dbReference>
<dbReference type="InterPro" id="IPR012349">
    <property type="entry name" value="Split_barrel_FMN-bd"/>
</dbReference>
<name>A0ABU1UZQ6_9GAMM</name>
<proteinExistence type="predicted"/>
<organism evidence="2 3">
    <name type="scientific">Cellvibrio fibrivorans</name>
    <dbReference type="NCBI Taxonomy" id="126350"/>
    <lineage>
        <taxon>Bacteria</taxon>
        <taxon>Pseudomonadati</taxon>
        <taxon>Pseudomonadota</taxon>
        <taxon>Gammaproteobacteria</taxon>
        <taxon>Cellvibrionales</taxon>
        <taxon>Cellvibrionaceae</taxon>
        <taxon>Cellvibrio</taxon>
    </lineage>
</organism>
<evidence type="ECO:0000313" key="2">
    <source>
        <dbReference type="EMBL" id="MDR7090553.1"/>
    </source>
</evidence>
<dbReference type="RefSeq" id="WP_310072960.1">
    <property type="nucleotide sequence ID" value="NZ_JAVDVX010000004.1"/>
</dbReference>
<accession>A0ABU1UZQ6</accession>
<protein>
    <submittedName>
        <fullName evidence="2">Pyridoxine 5'-phosphate oxidase superfamily flavin-nucleotide-binding protein</fullName>
    </submittedName>
</protein>
<dbReference type="SUPFAM" id="SSF50475">
    <property type="entry name" value="FMN-binding split barrel"/>
    <property type="match status" value="1"/>
</dbReference>
<sequence length="207" mass="23988">MSRAFSDITFTPSVKATQEQYGTREGNRNFELADDPRNELTETEIQFIQARDSFYQATVAENGWPYVQHRGGPIGFLKVLDARTIGFADFRGNRQYLSVGNINADDRISMILMDYPRRRRLKLWGRARIVHESEQPEIIAALEDPTYRARIERAIVITIEAFDWNCPQHITPRFSEDEIRAYVEPIIAENENLKAQLQILLKNQPTD</sequence>
<dbReference type="PANTHER" id="PTHR42815:SF2">
    <property type="entry name" value="FAD-BINDING, PUTATIVE (AFU_ORTHOLOGUE AFUA_6G07600)-RELATED"/>
    <property type="match status" value="1"/>
</dbReference>
<comment type="caution">
    <text evidence="2">The sequence shown here is derived from an EMBL/GenBank/DDBJ whole genome shotgun (WGS) entry which is preliminary data.</text>
</comment>
<evidence type="ECO:0000259" key="1">
    <source>
        <dbReference type="Pfam" id="PF01243"/>
    </source>
</evidence>
<reference evidence="2 3" key="1">
    <citation type="submission" date="2023-07" db="EMBL/GenBank/DDBJ databases">
        <title>Sorghum-associated microbial communities from plants grown in Nebraska, USA.</title>
        <authorList>
            <person name="Schachtman D."/>
        </authorList>
    </citation>
    <scope>NUCLEOTIDE SEQUENCE [LARGE SCALE GENOMIC DNA]</scope>
    <source>
        <strain evidence="2 3">BE190</strain>
    </source>
</reference>
<dbReference type="Gene3D" id="2.30.110.10">
    <property type="entry name" value="Electron Transport, Fmn-binding Protein, Chain A"/>
    <property type="match status" value="1"/>
</dbReference>
<gene>
    <name evidence="2" type="ORF">J2X05_002577</name>
</gene>